<evidence type="ECO:0000256" key="7">
    <source>
        <dbReference type="ARBA" id="ARBA00023136"/>
    </source>
</evidence>
<keyword evidence="11" id="KW-0378">Hydrolase</keyword>
<dbReference type="InterPro" id="IPR035968">
    <property type="entry name" value="ATP_synth_F1_ATPase_gsu"/>
</dbReference>
<dbReference type="InterPro" id="IPR023632">
    <property type="entry name" value="ATP_synth_F1_gsu_CS"/>
</dbReference>
<sequence length="294" mass="33480">MANTKEIQNRIKSIKDTQKITNAMYMISSSKLKKARTDLENTEPYFYTLQVALARMLRHVPEMEHLYFDSREGIKEEDRRRGYLVITADKGMAGAYNHNVIKIAEQELAAHPNSELYVVGQVGRHYFAKKGVPIDIHFQYTAQNPSLHRARVIADKMLENYENGDIDEVYIIYTNMKSSVVVEPQMIQLLPMKRTDFAGVPADVFHEEITMEPSPKAVLDRIVPNCVMGYIYGALVESFCSEQNSRMMAMDSATKSAKEMLDDLNIKYNRARQAAITQEITEIAGGARAQKDRS</sequence>
<dbReference type="Gene3D" id="3.40.1380.10">
    <property type="match status" value="1"/>
</dbReference>
<dbReference type="HAMAP" id="MF_00815">
    <property type="entry name" value="ATP_synth_gamma_bact"/>
    <property type="match status" value="1"/>
</dbReference>
<dbReference type="PANTHER" id="PTHR11693:SF22">
    <property type="entry name" value="ATP SYNTHASE SUBUNIT GAMMA, MITOCHONDRIAL"/>
    <property type="match status" value="1"/>
</dbReference>
<evidence type="ECO:0000256" key="2">
    <source>
        <dbReference type="ARBA" id="ARBA00004170"/>
    </source>
</evidence>
<evidence type="ECO:0000313" key="11">
    <source>
        <dbReference type="EMBL" id="RGS43448.1"/>
    </source>
</evidence>
<evidence type="ECO:0000256" key="6">
    <source>
        <dbReference type="ARBA" id="ARBA00023065"/>
    </source>
</evidence>
<dbReference type="GO" id="GO:0016787">
    <property type="term" value="F:hydrolase activity"/>
    <property type="evidence" value="ECO:0007669"/>
    <property type="project" value="UniProtKB-KW"/>
</dbReference>
<dbReference type="SUPFAM" id="SSF52943">
    <property type="entry name" value="ATP synthase (F1-ATPase), gamma subunit"/>
    <property type="match status" value="1"/>
</dbReference>
<keyword evidence="6 10" id="KW-0406">Ion transport</keyword>
<evidence type="ECO:0000256" key="1">
    <source>
        <dbReference type="ARBA" id="ARBA00003456"/>
    </source>
</evidence>
<evidence type="ECO:0000256" key="3">
    <source>
        <dbReference type="ARBA" id="ARBA00007681"/>
    </source>
</evidence>
<dbReference type="GO" id="GO:0045259">
    <property type="term" value="C:proton-transporting ATP synthase complex"/>
    <property type="evidence" value="ECO:0007669"/>
    <property type="project" value="UniProtKB-KW"/>
</dbReference>
<evidence type="ECO:0000256" key="9">
    <source>
        <dbReference type="ARBA" id="ARBA00023310"/>
    </source>
</evidence>
<keyword evidence="8 10" id="KW-0139">CF(1)</keyword>
<keyword evidence="7 10" id="KW-0472">Membrane</keyword>
<dbReference type="PRINTS" id="PR00126">
    <property type="entry name" value="ATPASEGAMMA"/>
</dbReference>
<accession>A0A3R6A181</accession>
<keyword evidence="10" id="KW-1003">Cell membrane</keyword>
<dbReference type="AlphaFoldDB" id="A0A3R6A181"/>
<evidence type="ECO:0000256" key="4">
    <source>
        <dbReference type="ARBA" id="ARBA00022448"/>
    </source>
</evidence>
<dbReference type="RefSeq" id="WP_004851994.1">
    <property type="nucleotide sequence ID" value="NZ_CABIWG010000003.1"/>
</dbReference>
<dbReference type="GO" id="GO:0046933">
    <property type="term" value="F:proton-transporting ATP synthase activity, rotational mechanism"/>
    <property type="evidence" value="ECO:0007669"/>
    <property type="project" value="UniProtKB-UniRule"/>
</dbReference>
<dbReference type="GO" id="GO:0005886">
    <property type="term" value="C:plasma membrane"/>
    <property type="evidence" value="ECO:0007669"/>
    <property type="project" value="UniProtKB-SubCell"/>
</dbReference>
<dbReference type="NCBIfam" id="TIGR01146">
    <property type="entry name" value="ATPsyn_F1gamma"/>
    <property type="match status" value="1"/>
</dbReference>
<comment type="caution">
    <text evidence="11">The sequence shown here is derived from an EMBL/GenBank/DDBJ whole genome shotgun (WGS) entry which is preliminary data.</text>
</comment>
<dbReference type="CDD" id="cd12151">
    <property type="entry name" value="F1-ATPase_gamma"/>
    <property type="match status" value="1"/>
</dbReference>
<comment type="subunit">
    <text evidence="10">F-type ATPases have 2 components, CF(1) - the catalytic core - and CF(0) - the membrane proton channel. CF(1) has five subunits: alpha(3), beta(3), gamma(1), delta(1), epsilon(1). CF(0) has three main subunits: a, b and c.</text>
</comment>
<proteinExistence type="inferred from homology"/>
<keyword evidence="9 10" id="KW-0066">ATP synthesis</keyword>
<dbReference type="Pfam" id="PF00231">
    <property type="entry name" value="ATP-synt"/>
    <property type="match status" value="1"/>
</dbReference>
<evidence type="ECO:0000256" key="10">
    <source>
        <dbReference type="HAMAP-Rule" id="MF_00815"/>
    </source>
</evidence>
<evidence type="ECO:0000256" key="5">
    <source>
        <dbReference type="ARBA" id="ARBA00022781"/>
    </source>
</evidence>
<reference evidence="11 12" key="1">
    <citation type="submission" date="2018-08" db="EMBL/GenBank/DDBJ databases">
        <title>A genome reference for cultivated species of the human gut microbiota.</title>
        <authorList>
            <person name="Zou Y."/>
            <person name="Xue W."/>
            <person name="Luo G."/>
        </authorList>
    </citation>
    <scope>NUCLEOTIDE SEQUENCE [LARGE SCALE GENOMIC DNA]</scope>
    <source>
        <strain evidence="11 12">AF22-21</strain>
    </source>
</reference>
<comment type="similarity">
    <text evidence="3 10">Belongs to the ATPase gamma chain family.</text>
</comment>
<dbReference type="GeneID" id="92831117"/>
<gene>
    <name evidence="10 11" type="primary">atpG</name>
    <name evidence="11" type="ORF">DWX94_03795</name>
</gene>
<dbReference type="OrthoDB" id="9812769at2"/>
<evidence type="ECO:0000313" key="12">
    <source>
        <dbReference type="Proteomes" id="UP000283295"/>
    </source>
</evidence>
<dbReference type="GO" id="GO:0042777">
    <property type="term" value="P:proton motive force-driven plasma membrane ATP synthesis"/>
    <property type="evidence" value="ECO:0007669"/>
    <property type="project" value="UniProtKB-UniRule"/>
</dbReference>
<comment type="subcellular location">
    <subcellularLocation>
        <location evidence="10">Cell membrane</location>
        <topology evidence="10">Peripheral membrane protein</topology>
    </subcellularLocation>
    <subcellularLocation>
        <location evidence="2">Membrane</location>
        <topology evidence="2">Peripheral membrane protein</topology>
    </subcellularLocation>
</comment>
<dbReference type="Gene3D" id="1.10.287.80">
    <property type="entry name" value="ATP synthase, gamma subunit, helix hairpin domain"/>
    <property type="match status" value="1"/>
</dbReference>
<dbReference type="Proteomes" id="UP000283295">
    <property type="component" value="Unassembled WGS sequence"/>
</dbReference>
<keyword evidence="4 10" id="KW-0813">Transport</keyword>
<dbReference type="GO" id="GO:0005524">
    <property type="term" value="F:ATP binding"/>
    <property type="evidence" value="ECO:0007669"/>
    <property type="project" value="UniProtKB-UniRule"/>
</dbReference>
<comment type="function">
    <text evidence="1 10">Produces ATP from ADP in the presence of a proton gradient across the membrane. The gamma chain is believed to be important in regulating ATPase activity and the flow of protons through the CF(0) complex.</text>
</comment>
<organism evidence="11 12">
    <name type="scientific">Coprococcus eutactus</name>
    <dbReference type="NCBI Taxonomy" id="33043"/>
    <lineage>
        <taxon>Bacteria</taxon>
        <taxon>Bacillati</taxon>
        <taxon>Bacillota</taxon>
        <taxon>Clostridia</taxon>
        <taxon>Lachnospirales</taxon>
        <taxon>Lachnospiraceae</taxon>
        <taxon>Coprococcus</taxon>
    </lineage>
</organism>
<evidence type="ECO:0000256" key="8">
    <source>
        <dbReference type="ARBA" id="ARBA00023196"/>
    </source>
</evidence>
<name>A0A3R6A181_9FIRM</name>
<dbReference type="InterPro" id="IPR000131">
    <property type="entry name" value="ATP_synth_F1_gsu"/>
</dbReference>
<keyword evidence="5 10" id="KW-0375">Hydrogen ion transport</keyword>
<protein>
    <recommendedName>
        <fullName evidence="10">ATP synthase gamma chain</fullName>
    </recommendedName>
    <alternativeName>
        <fullName evidence="10">ATP synthase F1 sector gamma subunit</fullName>
    </alternativeName>
    <alternativeName>
        <fullName evidence="10">F-ATPase gamma subunit</fullName>
    </alternativeName>
</protein>
<dbReference type="EMBL" id="QRVK01000006">
    <property type="protein sequence ID" value="RGS43448.1"/>
    <property type="molecule type" value="Genomic_DNA"/>
</dbReference>
<dbReference type="PROSITE" id="PS00153">
    <property type="entry name" value="ATPASE_GAMMA"/>
    <property type="match status" value="1"/>
</dbReference>
<dbReference type="PANTHER" id="PTHR11693">
    <property type="entry name" value="ATP SYNTHASE GAMMA CHAIN"/>
    <property type="match status" value="1"/>
</dbReference>